<evidence type="ECO:0000256" key="5">
    <source>
        <dbReference type="ARBA" id="ARBA00022692"/>
    </source>
</evidence>
<dbReference type="GO" id="GO:0005886">
    <property type="term" value="C:plasma membrane"/>
    <property type="evidence" value="ECO:0007669"/>
    <property type="project" value="UniProtKB-SubCell"/>
</dbReference>
<keyword evidence="9 11" id="KW-0520">NAD</keyword>
<evidence type="ECO:0000256" key="4">
    <source>
        <dbReference type="ARBA" id="ARBA00022475"/>
    </source>
</evidence>
<reference evidence="14" key="1">
    <citation type="submission" date="2016-11" db="EMBL/GenBank/DDBJ databases">
        <authorList>
            <person name="Varghese N."/>
            <person name="Submissions S."/>
        </authorList>
    </citation>
    <scope>NUCLEOTIDE SEQUENCE [LARGE SCALE GENOMIC DNA]</scope>
    <source>
        <strain evidence="14">UWOS</strain>
    </source>
</reference>
<dbReference type="Pfam" id="PF00507">
    <property type="entry name" value="Oxidored_q4"/>
    <property type="match status" value="1"/>
</dbReference>
<accession>A0A1M6Y993</accession>
<proteinExistence type="inferred from homology"/>
<sequence length="130" mass="14737">MSNVQIFDTTFAITILVILAVAVPLLLLLANWFLHPGKIKRVLIKSTAYECGLAHVAGSANERYPIKYYMVAMLFLVFDIEVAFLYPLAVVFLSSPWSLLFVLLAFLLILESGYLYLYKKGILDWNKLSD</sequence>
<evidence type="ECO:0000256" key="9">
    <source>
        <dbReference type="ARBA" id="ARBA00023027"/>
    </source>
</evidence>
<evidence type="ECO:0000256" key="6">
    <source>
        <dbReference type="ARBA" id="ARBA00022719"/>
    </source>
</evidence>
<keyword evidence="8 12" id="KW-1133">Transmembrane helix</keyword>
<evidence type="ECO:0000256" key="7">
    <source>
        <dbReference type="ARBA" id="ARBA00022967"/>
    </source>
</evidence>
<dbReference type="PANTHER" id="PTHR11058">
    <property type="entry name" value="NADH-UBIQUINONE OXIDOREDUCTASE CHAIN 3"/>
    <property type="match status" value="1"/>
</dbReference>
<feature type="transmembrane region" description="Helical" evidence="12">
    <location>
        <begin position="99"/>
        <end position="118"/>
    </location>
</feature>
<dbReference type="RefSeq" id="WP_073306009.1">
    <property type="nucleotide sequence ID" value="NZ_FRAW01000039.1"/>
</dbReference>
<dbReference type="EMBL" id="FRAW01000039">
    <property type="protein sequence ID" value="SHL14682.1"/>
    <property type="molecule type" value="Genomic_DNA"/>
</dbReference>
<name>A0A1M6Y993_9BACT</name>
<keyword evidence="7" id="KW-1278">Translocase</keyword>
<evidence type="ECO:0000256" key="12">
    <source>
        <dbReference type="SAM" id="Phobius"/>
    </source>
</evidence>
<keyword evidence="14" id="KW-1185">Reference proteome</keyword>
<evidence type="ECO:0000313" key="13">
    <source>
        <dbReference type="EMBL" id="SHL14682.1"/>
    </source>
</evidence>
<dbReference type="InterPro" id="IPR000440">
    <property type="entry name" value="NADH_UbQ/plastoQ_OxRdtase_su3"/>
</dbReference>
<evidence type="ECO:0000256" key="10">
    <source>
        <dbReference type="ARBA" id="ARBA00023136"/>
    </source>
</evidence>
<keyword evidence="5 11" id="KW-0812">Transmembrane</keyword>
<comment type="subcellular location">
    <subcellularLocation>
        <location evidence="11">Cell membrane</location>
        <topology evidence="11">Multi-pass membrane protein</topology>
    </subcellularLocation>
    <subcellularLocation>
        <location evidence="1">Membrane</location>
    </subcellularLocation>
</comment>
<dbReference type="GO" id="GO:0008137">
    <property type="term" value="F:NADH dehydrogenase (ubiquinone) activity"/>
    <property type="evidence" value="ECO:0007669"/>
    <property type="project" value="InterPro"/>
</dbReference>
<keyword evidence="4" id="KW-1003">Cell membrane</keyword>
<gene>
    <name evidence="13" type="ORF">SAMN05720469_13910</name>
</gene>
<evidence type="ECO:0000256" key="8">
    <source>
        <dbReference type="ARBA" id="ARBA00022989"/>
    </source>
</evidence>
<keyword evidence="10 12" id="KW-0472">Membrane</keyword>
<keyword evidence="6 11" id="KW-0874">Quinone</keyword>
<feature type="transmembrane region" description="Helical" evidence="12">
    <location>
        <begin position="68"/>
        <end position="93"/>
    </location>
</feature>
<evidence type="ECO:0000256" key="11">
    <source>
        <dbReference type="RuleBase" id="RU003639"/>
    </source>
</evidence>
<dbReference type="AlphaFoldDB" id="A0A1M6Y993"/>
<evidence type="ECO:0000313" key="14">
    <source>
        <dbReference type="Proteomes" id="UP000184275"/>
    </source>
</evidence>
<dbReference type="Proteomes" id="UP000184275">
    <property type="component" value="Unassembled WGS sequence"/>
</dbReference>
<feature type="transmembrane region" description="Helical" evidence="12">
    <location>
        <begin position="12"/>
        <end position="34"/>
    </location>
</feature>
<dbReference type="EC" id="7.1.1.-" evidence="11"/>
<keyword evidence="3" id="KW-0813">Transport</keyword>
<comment type="similarity">
    <text evidence="2 11">Belongs to the complex I subunit 3 family.</text>
</comment>
<protein>
    <recommendedName>
        <fullName evidence="11">NADH-quinone oxidoreductase subunit</fullName>
        <ecNumber evidence="11">7.1.1.-</ecNumber>
    </recommendedName>
</protein>
<organism evidence="13 14">
    <name type="scientific">Fibrobacter intestinalis</name>
    <dbReference type="NCBI Taxonomy" id="28122"/>
    <lineage>
        <taxon>Bacteria</taxon>
        <taxon>Pseudomonadati</taxon>
        <taxon>Fibrobacterota</taxon>
        <taxon>Fibrobacteria</taxon>
        <taxon>Fibrobacterales</taxon>
        <taxon>Fibrobacteraceae</taxon>
        <taxon>Fibrobacter</taxon>
    </lineage>
</organism>
<dbReference type="GO" id="GO:0048038">
    <property type="term" value="F:quinone binding"/>
    <property type="evidence" value="ECO:0007669"/>
    <property type="project" value="UniProtKB-KW"/>
</dbReference>
<evidence type="ECO:0000256" key="3">
    <source>
        <dbReference type="ARBA" id="ARBA00022448"/>
    </source>
</evidence>
<comment type="catalytic activity">
    <reaction evidence="11">
        <text>a quinone + NADH + 5 H(+)(in) = a quinol + NAD(+) + 4 H(+)(out)</text>
        <dbReference type="Rhea" id="RHEA:57888"/>
        <dbReference type="ChEBI" id="CHEBI:15378"/>
        <dbReference type="ChEBI" id="CHEBI:24646"/>
        <dbReference type="ChEBI" id="CHEBI:57540"/>
        <dbReference type="ChEBI" id="CHEBI:57945"/>
        <dbReference type="ChEBI" id="CHEBI:132124"/>
    </reaction>
</comment>
<dbReference type="InterPro" id="IPR038430">
    <property type="entry name" value="NDAH_ubi_oxred_su3_sf"/>
</dbReference>
<comment type="function">
    <text evidence="11">NDH-1 shuttles electrons from NADH, via FMN and iron-sulfur (Fe-S) centers, to quinones in the respiratory chain.</text>
</comment>
<dbReference type="Gene3D" id="1.20.58.1610">
    <property type="entry name" value="NADH:ubiquinone/plastoquinone oxidoreductase, chain 3"/>
    <property type="match status" value="1"/>
</dbReference>
<dbReference type="PANTHER" id="PTHR11058:SF22">
    <property type="entry name" value="NADH-QUINONE OXIDOREDUCTASE SUBUNIT A"/>
    <property type="match status" value="1"/>
</dbReference>
<evidence type="ECO:0000256" key="2">
    <source>
        <dbReference type="ARBA" id="ARBA00008472"/>
    </source>
</evidence>
<dbReference type="GO" id="GO:0030964">
    <property type="term" value="C:NADH dehydrogenase complex"/>
    <property type="evidence" value="ECO:0007669"/>
    <property type="project" value="TreeGrafter"/>
</dbReference>
<evidence type="ECO:0000256" key="1">
    <source>
        <dbReference type="ARBA" id="ARBA00004370"/>
    </source>
</evidence>